<dbReference type="Gene3D" id="1.20.5.500">
    <property type="entry name" value="Single helix bin"/>
    <property type="match status" value="1"/>
</dbReference>
<comment type="similarity">
    <text evidence="2 4">Belongs to the ATPase inhibitor family.</text>
</comment>
<reference evidence="8 10" key="1">
    <citation type="submission" date="2019-07" db="EMBL/GenBank/DDBJ databases">
        <title>Venturia inaequalis Genome Resource.</title>
        <authorList>
            <person name="Lichtner F.J."/>
        </authorList>
    </citation>
    <scope>NUCLEOTIDE SEQUENCE [LARGE SCALE GENOMIC DNA]</scope>
    <source>
        <strain evidence="7 9">120213</strain>
        <strain evidence="6">Bline_iso_100314</strain>
        <strain evidence="8 10">DMI_063113</strain>
    </source>
</reference>
<name>A0A8H3VSA8_VENIN</name>
<feature type="compositionally biased region" description="Basic and acidic residues" evidence="5">
    <location>
        <begin position="110"/>
        <end position="122"/>
    </location>
</feature>
<protein>
    <recommendedName>
        <fullName evidence="4">ATPase inhibitor, mitochondrial</fullName>
    </recommendedName>
</protein>
<dbReference type="GO" id="GO:0042030">
    <property type="term" value="F:ATPase inhibitor activity"/>
    <property type="evidence" value="ECO:0007669"/>
    <property type="project" value="InterPro"/>
</dbReference>
<dbReference type="Proteomes" id="UP000447873">
    <property type="component" value="Unassembled WGS sequence"/>
</dbReference>
<dbReference type="EMBL" id="WNWR01000006">
    <property type="protein sequence ID" value="KAE9994484.1"/>
    <property type="molecule type" value="Genomic_DNA"/>
</dbReference>
<proteinExistence type="inferred from homology"/>
<evidence type="ECO:0000313" key="6">
    <source>
        <dbReference type="EMBL" id="KAE9984958.1"/>
    </source>
</evidence>
<dbReference type="GO" id="GO:0005739">
    <property type="term" value="C:mitochondrion"/>
    <property type="evidence" value="ECO:0007669"/>
    <property type="project" value="UniProtKB-SubCell"/>
</dbReference>
<evidence type="ECO:0000256" key="4">
    <source>
        <dbReference type="RuleBase" id="RU368087"/>
    </source>
</evidence>
<dbReference type="Pfam" id="PF04568">
    <property type="entry name" value="IATP"/>
    <property type="match status" value="1"/>
</dbReference>
<evidence type="ECO:0000313" key="7">
    <source>
        <dbReference type="EMBL" id="KAE9988281.1"/>
    </source>
</evidence>
<dbReference type="Proteomes" id="UP000433883">
    <property type="component" value="Unassembled WGS sequence"/>
</dbReference>
<keyword evidence="10" id="KW-1185">Reference proteome</keyword>
<evidence type="ECO:0000256" key="2">
    <source>
        <dbReference type="ARBA" id="ARBA00010901"/>
    </source>
</evidence>
<evidence type="ECO:0000256" key="3">
    <source>
        <dbReference type="ARBA" id="ARBA00023128"/>
    </source>
</evidence>
<keyword evidence="3" id="KW-0496">Mitochondrion</keyword>
<dbReference type="EMBL" id="WNWS01000009">
    <property type="protein sequence ID" value="KAE9988281.1"/>
    <property type="molecule type" value="Genomic_DNA"/>
</dbReference>
<comment type="subcellular location">
    <subcellularLocation>
        <location evidence="1">Mitochondrion</location>
    </subcellularLocation>
</comment>
<comment type="caution">
    <text evidence="8">The sequence shown here is derived from an EMBL/GenBank/DDBJ whole genome shotgun (WGS) entry which is preliminary data.</text>
</comment>
<evidence type="ECO:0000313" key="8">
    <source>
        <dbReference type="EMBL" id="KAE9994484.1"/>
    </source>
</evidence>
<dbReference type="AlphaFoldDB" id="A0A8H3VSA8"/>
<comment type="function">
    <text evidence="4">Inhibits the enzyme activity of ATPase.</text>
</comment>
<evidence type="ECO:0000313" key="10">
    <source>
        <dbReference type="Proteomes" id="UP000490939"/>
    </source>
</evidence>
<dbReference type="InterPro" id="IPR007648">
    <property type="entry name" value="ATPase_inhibitor_mt"/>
</dbReference>
<dbReference type="Proteomes" id="UP000490939">
    <property type="component" value="Unassembled WGS sequence"/>
</dbReference>
<gene>
    <name evidence="6" type="ORF">BLS_000537</name>
    <name evidence="8" type="ORF">EG327_009162</name>
    <name evidence="7" type="ORF">EG328_011654</name>
</gene>
<dbReference type="EMBL" id="WNWQ01000011">
    <property type="protein sequence ID" value="KAE9984958.1"/>
    <property type="molecule type" value="Genomic_DNA"/>
</dbReference>
<evidence type="ECO:0000256" key="1">
    <source>
        <dbReference type="ARBA" id="ARBA00004173"/>
    </source>
</evidence>
<accession>A0A8H3VSA8</accession>
<evidence type="ECO:0000256" key="5">
    <source>
        <dbReference type="SAM" id="MobiDB-lite"/>
    </source>
</evidence>
<feature type="region of interest" description="Disordered" evidence="5">
    <location>
        <begin position="28"/>
        <end position="49"/>
    </location>
</feature>
<feature type="region of interest" description="Disordered" evidence="5">
    <location>
        <begin position="78"/>
        <end position="122"/>
    </location>
</feature>
<feature type="compositionally biased region" description="Low complexity" evidence="5">
    <location>
        <begin position="33"/>
        <end position="44"/>
    </location>
</feature>
<sequence length="122" mass="13311">MLRTQIAKASLPLIARRQFAATSRIMAAGDTGSGSSRPGGAASGDVWTGREKGNEDMWIRAEEQAKLKALSEKVKNAQKHMEELQGYMYDGPAPPSKSFKGHTDPTSSKDLTREENESSEKK</sequence>
<organism evidence="8 10">
    <name type="scientific">Venturia inaequalis</name>
    <name type="common">Apple scab fungus</name>
    <dbReference type="NCBI Taxonomy" id="5025"/>
    <lineage>
        <taxon>Eukaryota</taxon>
        <taxon>Fungi</taxon>
        <taxon>Dikarya</taxon>
        <taxon>Ascomycota</taxon>
        <taxon>Pezizomycotina</taxon>
        <taxon>Dothideomycetes</taxon>
        <taxon>Pleosporomycetidae</taxon>
        <taxon>Venturiales</taxon>
        <taxon>Venturiaceae</taxon>
        <taxon>Venturia</taxon>
    </lineage>
</organism>
<evidence type="ECO:0000313" key="9">
    <source>
        <dbReference type="Proteomes" id="UP000447873"/>
    </source>
</evidence>